<gene>
    <name evidence="2" type="ORF">CCGE525_36695</name>
</gene>
<protein>
    <recommendedName>
        <fullName evidence="1">Polyvalent protein metallopeptidase domain-containing protein</fullName>
    </recommendedName>
</protein>
<name>A0A387G8U3_9HYPH</name>
<evidence type="ECO:0000259" key="1">
    <source>
        <dbReference type="Pfam" id="PF18818"/>
    </source>
</evidence>
<evidence type="ECO:0000313" key="3">
    <source>
        <dbReference type="Proteomes" id="UP000282195"/>
    </source>
</evidence>
<dbReference type="Proteomes" id="UP000282195">
    <property type="component" value="Plasmid pRCCGE525b"/>
</dbReference>
<organism evidence="2 3">
    <name type="scientific">Rhizobium jaguaris</name>
    <dbReference type="NCBI Taxonomy" id="1312183"/>
    <lineage>
        <taxon>Bacteria</taxon>
        <taxon>Pseudomonadati</taxon>
        <taxon>Pseudomonadota</taxon>
        <taxon>Alphaproteobacteria</taxon>
        <taxon>Hyphomicrobiales</taxon>
        <taxon>Rhizobiaceae</taxon>
        <taxon>Rhizobium/Agrobacterium group</taxon>
        <taxon>Rhizobium</taxon>
    </lineage>
</organism>
<sequence>MISTVFTAEKFQVGAGLSGYIAELGSCFLCADLGIAPELKPCPDHASYLSSWLKVLANDRRAIFRAAAHAQRAVTFLHSLQPENAGEPLAA</sequence>
<keyword evidence="3" id="KW-1185">Reference proteome</keyword>
<feature type="domain" description="Polyvalent protein metallopeptidase" evidence="1">
    <location>
        <begin position="21"/>
        <end position="69"/>
    </location>
</feature>
<dbReference type="OrthoDB" id="9792687at2"/>
<reference evidence="2 3" key="1">
    <citation type="submission" date="2018-10" db="EMBL/GenBank/DDBJ databases">
        <title>Rhizobium etli, R. leguminosarum and a new Rhizobium genospecies from Phaseolus dumosus.</title>
        <authorList>
            <person name="Ramirez-Puebla S.T."/>
            <person name="Rogel-Hernandez M.A."/>
            <person name="Guerrero G."/>
            <person name="Ormeno-Orrillo E."/>
            <person name="Martinez-Romero J.C."/>
            <person name="Negrete-Yankelevich S."/>
            <person name="Martinez-Romero E."/>
        </authorList>
    </citation>
    <scope>NUCLEOTIDE SEQUENCE [LARGE SCALE GENOMIC DNA]</scope>
    <source>
        <strain evidence="2 3">CCGE525</strain>
        <plasmid evidence="3">prccge525b</plasmid>
    </source>
</reference>
<accession>A0A387G8U3</accession>
<dbReference type="AlphaFoldDB" id="A0A387G8U3"/>
<proteinExistence type="predicted"/>
<dbReference type="Pfam" id="PF18818">
    <property type="entry name" value="MPTase-PolyVal"/>
    <property type="match status" value="1"/>
</dbReference>
<dbReference type="InterPro" id="IPR041459">
    <property type="entry name" value="MPTase-PolyVal"/>
</dbReference>
<keyword evidence="2" id="KW-0614">Plasmid</keyword>
<evidence type="ECO:0000313" key="2">
    <source>
        <dbReference type="EMBL" id="AYG64252.1"/>
    </source>
</evidence>
<dbReference type="KEGG" id="rjg:CCGE525_36695"/>
<dbReference type="EMBL" id="CP032696">
    <property type="protein sequence ID" value="AYG64252.1"/>
    <property type="molecule type" value="Genomic_DNA"/>
</dbReference>
<geneLocation type="plasmid" evidence="3">
    <name>prccge525b</name>
</geneLocation>